<organism evidence="2 3">
    <name type="scientific">Parathielavia hyrcaniae</name>
    <dbReference type="NCBI Taxonomy" id="113614"/>
    <lineage>
        <taxon>Eukaryota</taxon>
        <taxon>Fungi</taxon>
        <taxon>Dikarya</taxon>
        <taxon>Ascomycota</taxon>
        <taxon>Pezizomycotina</taxon>
        <taxon>Sordariomycetes</taxon>
        <taxon>Sordariomycetidae</taxon>
        <taxon>Sordariales</taxon>
        <taxon>Chaetomiaceae</taxon>
        <taxon>Parathielavia</taxon>
    </lineage>
</organism>
<comment type="caution">
    <text evidence="2">The sequence shown here is derived from an EMBL/GenBank/DDBJ whole genome shotgun (WGS) entry which is preliminary data.</text>
</comment>
<evidence type="ECO:0000313" key="3">
    <source>
        <dbReference type="Proteomes" id="UP001305647"/>
    </source>
</evidence>
<keyword evidence="3" id="KW-1185">Reference proteome</keyword>
<evidence type="ECO:0000313" key="2">
    <source>
        <dbReference type="EMBL" id="KAK4101667.1"/>
    </source>
</evidence>
<keyword evidence="1" id="KW-0812">Transmembrane</keyword>
<protein>
    <submittedName>
        <fullName evidence="2">Uncharacterized protein</fullName>
    </submittedName>
</protein>
<accession>A0AAN6T2I5</accession>
<gene>
    <name evidence="2" type="ORF">N658DRAFT_558786</name>
</gene>
<evidence type="ECO:0000256" key="1">
    <source>
        <dbReference type="SAM" id="Phobius"/>
    </source>
</evidence>
<reference evidence="2" key="2">
    <citation type="submission" date="2023-05" db="EMBL/GenBank/DDBJ databases">
        <authorList>
            <consortium name="Lawrence Berkeley National Laboratory"/>
            <person name="Steindorff A."/>
            <person name="Hensen N."/>
            <person name="Bonometti L."/>
            <person name="Westerberg I."/>
            <person name="Brannstrom I.O."/>
            <person name="Guillou S."/>
            <person name="Cros-Aarteil S."/>
            <person name="Calhoun S."/>
            <person name="Haridas S."/>
            <person name="Kuo A."/>
            <person name="Mondo S."/>
            <person name="Pangilinan J."/>
            <person name="Riley R."/>
            <person name="Labutti K."/>
            <person name="Andreopoulos B."/>
            <person name="Lipzen A."/>
            <person name="Chen C."/>
            <person name="Yanf M."/>
            <person name="Daum C."/>
            <person name="Ng V."/>
            <person name="Clum A."/>
            <person name="Ohm R."/>
            <person name="Martin F."/>
            <person name="Silar P."/>
            <person name="Natvig D."/>
            <person name="Lalanne C."/>
            <person name="Gautier V."/>
            <person name="Ament-Velasquez S.L."/>
            <person name="Kruys A."/>
            <person name="Hutchinson M.I."/>
            <person name="Powell A.J."/>
            <person name="Barry K."/>
            <person name="Miller A.N."/>
            <person name="Grigoriev I.V."/>
            <person name="Debuchy R."/>
            <person name="Gladieux P."/>
            <person name="Thoren M.H."/>
            <person name="Johannesson H."/>
        </authorList>
    </citation>
    <scope>NUCLEOTIDE SEQUENCE</scope>
    <source>
        <strain evidence="2">CBS 757.83</strain>
    </source>
</reference>
<feature type="transmembrane region" description="Helical" evidence="1">
    <location>
        <begin position="12"/>
        <end position="31"/>
    </location>
</feature>
<proteinExistence type="predicted"/>
<keyword evidence="1" id="KW-0472">Membrane</keyword>
<sequence>MACAPSLLLSELIVGAPSCIAVVVVAAAVLIRTARAFTWHSTRSDVSVTPFAEEQGLCIVLATKMVLLKLFASNARTIYSFPGSFPTTEQRRWRISERTGQRIVRKPEMPVSVHQDILQHLNPSNALLTDPDAFSTVLRKGKAAVDKVCGDLSAELSGADSWLT</sequence>
<name>A0AAN6T2I5_9PEZI</name>
<dbReference type="AlphaFoldDB" id="A0AAN6T2I5"/>
<dbReference type="EMBL" id="MU863634">
    <property type="protein sequence ID" value="KAK4101667.1"/>
    <property type="molecule type" value="Genomic_DNA"/>
</dbReference>
<reference evidence="2" key="1">
    <citation type="journal article" date="2023" name="Mol. Phylogenet. Evol.">
        <title>Genome-scale phylogeny and comparative genomics of the fungal order Sordariales.</title>
        <authorList>
            <person name="Hensen N."/>
            <person name="Bonometti L."/>
            <person name="Westerberg I."/>
            <person name="Brannstrom I.O."/>
            <person name="Guillou S."/>
            <person name="Cros-Aarteil S."/>
            <person name="Calhoun S."/>
            <person name="Haridas S."/>
            <person name="Kuo A."/>
            <person name="Mondo S."/>
            <person name="Pangilinan J."/>
            <person name="Riley R."/>
            <person name="LaButti K."/>
            <person name="Andreopoulos B."/>
            <person name="Lipzen A."/>
            <person name="Chen C."/>
            <person name="Yan M."/>
            <person name="Daum C."/>
            <person name="Ng V."/>
            <person name="Clum A."/>
            <person name="Steindorff A."/>
            <person name="Ohm R.A."/>
            <person name="Martin F."/>
            <person name="Silar P."/>
            <person name="Natvig D.O."/>
            <person name="Lalanne C."/>
            <person name="Gautier V."/>
            <person name="Ament-Velasquez S.L."/>
            <person name="Kruys A."/>
            <person name="Hutchinson M.I."/>
            <person name="Powell A.J."/>
            <person name="Barry K."/>
            <person name="Miller A.N."/>
            <person name="Grigoriev I.V."/>
            <person name="Debuchy R."/>
            <person name="Gladieux P."/>
            <person name="Hiltunen Thoren M."/>
            <person name="Johannesson H."/>
        </authorList>
    </citation>
    <scope>NUCLEOTIDE SEQUENCE</scope>
    <source>
        <strain evidence="2">CBS 757.83</strain>
    </source>
</reference>
<keyword evidence="1" id="KW-1133">Transmembrane helix</keyword>
<dbReference type="Proteomes" id="UP001305647">
    <property type="component" value="Unassembled WGS sequence"/>
</dbReference>